<dbReference type="Gene3D" id="3.30.565.10">
    <property type="entry name" value="Histidine kinase-like ATPase, C-terminal domain"/>
    <property type="match status" value="1"/>
</dbReference>
<dbReference type="RefSeq" id="WP_242623204.1">
    <property type="nucleotide sequence ID" value="NZ_SHKL01000001.1"/>
</dbReference>
<evidence type="ECO:0000256" key="7">
    <source>
        <dbReference type="ARBA" id="ARBA00022840"/>
    </source>
</evidence>
<dbReference type="GO" id="GO:0046983">
    <property type="term" value="F:protein dimerization activity"/>
    <property type="evidence" value="ECO:0007669"/>
    <property type="project" value="InterPro"/>
</dbReference>
<feature type="domain" description="Putative sensor" evidence="13">
    <location>
        <begin position="110"/>
        <end position="293"/>
    </location>
</feature>
<feature type="domain" description="Histidine kinase/HSP90-like ATPase" evidence="11">
    <location>
        <begin position="427"/>
        <end position="512"/>
    </location>
</feature>
<dbReference type="InterPro" id="IPR025828">
    <property type="entry name" value="Put_sensor_dom"/>
</dbReference>
<dbReference type="PANTHER" id="PTHR24421:SF10">
    <property type="entry name" value="NITRATE_NITRITE SENSOR PROTEIN NARQ"/>
    <property type="match status" value="1"/>
</dbReference>
<dbReference type="EMBL" id="SHKL01000001">
    <property type="protein sequence ID" value="RZT86979.1"/>
    <property type="molecule type" value="Genomic_DNA"/>
</dbReference>
<evidence type="ECO:0000256" key="1">
    <source>
        <dbReference type="ARBA" id="ARBA00000085"/>
    </source>
</evidence>
<evidence type="ECO:0000313" key="15">
    <source>
        <dbReference type="Proteomes" id="UP000291591"/>
    </source>
</evidence>
<feature type="transmembrane region" description="Helical" evidence="10">
    <location>
        <begin position="137"/>
        <end position="156"/>
    </location>
</feature>
<dbReference type="Proteomes" id="UP000291591">
    <property type="component" value="Unassembled WGS sequence"/>
</dbReference>
<keyword evidence="8" id="KW-0902">Two-component regulatory system</keyword>
<organism evidence="14 15">
    <name type="scientific">Pseudonocardia sediminis</name>
    <dbReference type="NCBI Taxonomy" id="1397368"/>
    <lineage>
        <taxon>Bacteria</taxon>
        <taxon>Bacillati</taxon>
        <taxon>Actinomycetota</taxon>
        <taxon>Actinomycetes</taxon>
        <taxon>Pseudonocardiales</taxon>
        <taxon>Pseudonocardiaceae</taxon>
        <taxon>Pseudonocardia</taxon>
    </lineage>
</organism>
<evidence type="ECO:0000259" key="11">
    <source>
        <dbReference type="Pfam" id="PF02518"/>
    </source>
</evidence>
<keyword evidence="10" id="KW-0472">Membrane</keyword>
<dbReference type="InterPro" id="IPR011712">
    <property type="entry name" value="Sig_transdc_His_kin_sub3_dim/P"/>
</dbReference>
<evidence type="ECO:0000259" key="13">
    <source>
        <dbReference type="Pfam" id="PF13796"/>
    </source>
</evidence>
<dbReference type="InterPro" id="IPR050482">
    <property type="entry name" value="Sensor_HK_TwoCompSys"/>
</dbReference>
<feature type="region of interest" description="Disordered" evidence="9">
    <location>
        <begin position="1"/>
        <end position="57"/>
    </location>
</feature>
<evidence type="ECO:0000256" key="2">
    <source>
        <dbReference type="ARBA" id="ARBA00012438"/>
    </source>
</evidence>
<dbReference type="InterPro" id="IPR003594">
    <property type="entry name" value="HATPase_dom"/>
</dbReference>
<dbReference type="GO" id="GO:0005524">
    <property type="term" value="F:ATP binding"/>
    <property type="evidence" value="ECO:0007669"/>
    <property type="project" value="UniProtKB-KW"/>
</dbReference>
<evidence type="ECO:0000256" key="4">
    <source>
        <dbReference type="ARBA" id="ARBA00022679"/>
    </source>
</evidence>
<keyword evidence="10" id="KW-1133">Transmembrane helix</keyword>
<keyword evidence="3" id="KW-0597">Phosphoprotein</keyword>
<dbReference type="PANTHER" id="PTHR24421">
    <property type="entry name" value="NITRATE/NITRITE SENSOR PROTEIN NARX-RELATED"/>
    <property type="match status" value="1"/>
</dbReference>
<dbReference type="AlphaFoldDB" id="A0A4Q7V318"/>
<keyword evidence="10" id="KW-0812">Transmembrane</keyword>
<comment type="caution">
    <text evidence="14">The sequence shown here is derived from an EMBL/GenBank/DDBJ whole genome shotgun (WGS) entry which is preliminary data.</text>
</comment>
<keyword evidence="4" id="KW-0808">Transferase</keyword>
<keyword evidence="5" id="KW-0547">Nucleotide-binding</keyword>
<dbReference type="Gene3D" id="1.20.5.1930">
    <property type="match status" value="1"/>
</dbReference>
<dbReference type="InterPro" id="IPR036890">
    <property type="entry name" value="HATPase_C_sf"/>
</dbReference>
<dbReference type="EC" id="2.7.13.3" evidence="2"/>
<sequence length="517" mass="54074">MPEETGDGGETRRVRSRTGIADDGYGAARIGGEQLDDGRFGGGRPGEAPHDLGPGETHLVRSAGGWHPYGALRDGIMREGVLHVPANALGSMTWPATWPGRTRLGAQMAYLMAGLPLAIVTFVVVLVGLVLGAGTAVAWIGLPITVGTLAAARGFAGLERRATEAATGRPLPPHHYRPTRGKGMVRLLRGLADPQSWRDLAHAVAGFPMRLVTALIALVWAVVGLGGLFYVFWQWSLPKGEDGWTLFGSITGVESRLGDVALNTGLGVLLLATLPIVVRWLTDVRALLARGLLTNQTAALRARAQQLAAGRRAAVAAEAQTLRRLERDIHDGPQQRLVRLGMDIEAAVRRLDDDPERVRPLLAEALAQSHEALTELRALSRGIAPPILADRGLGPALAAAAARCPVQVSLDVALADGTRLPALVENTAYFVVSEALTNVAKHAQASLCTVTVTSGDDILLVTVTDDGVGGAHLGKGHGLAGLADRLEIVEGSLEVSSPTGGPTALTAEIPLAGLGES</sequence>
<feature type="transmembrane region" description="Helical" evidence="10">
    <location>
        <begin position="211"/>
        <end position="233"/>
    </location>
</feature>
<proteinExistence type="predicted"/>
<dbReference type="Pfam" id="PF02518">
    <property type="entry name" value="HATPase_c"/>
    <property type="match status" value="1"/>
</dbReference>
<keyword evidence="15" id="KW-1185">Reference proteome</keyword>
<feature type="transmembrane region" description="Helical" evidence="10">
    <location>
        <begin position="109"/>
        <end position="131"/>
    </location>
</feature>
<dbReference type="GO" id="GO:0000155">
    <property type="term" value="F:phosphorelay sensor kinase activity"/>
    <property type="evidence" value="ECO:0007669"/>
    <property type="project" value="InterPro"/>
</dbReference>
<dbReference type="Pfam" id="PF13796">
    <property type="entry name" value="Sensor"/>
    <property type="match status" value="1"/>
</dbReference>
<evidence type="ECO:0000256" key="5">
    <source>
        <dbReference type="ARBA" id="ARBA00022741"/>
    </source>
</evidence>
<name>A0A4Q7V318_PSEST</name>
<evidence type="ECO:0000256" key="10">
    <source>
        <dbReference type="SAM" id="Phobius"/>
    </source>
</evidence>
<protein>
    <recommendedName>
        <fullName evidence="2">histidine kinase</fullName>
        <ecNumber evidence="2">2.7.13.3</ecNumber>
    </recommendedName>
</protein>
<dbReference type="Pfam" id="PF07730">
    <property type="entry name" value="HisKA_3"/>
    <property type="match status" value="1"/>
</dbReference>
<feature type="domain" description="Signal transduction histidine kinase subgroup 3 dimerisation and phosphoacceptor" evidence="12">
    <location>
        <begin position="323"/>
        <end position="386"/>
    </location>
</feature>
<evidence type="ECO:0000256" key="6">
    <source>
        <dbReference type="ARBA" id="ARBA00022777"/>
    </source>
</evidence>
<evidence type="ECO:0000256" key="9">
    <source>
        <dbReference type="SAM" id="MobiDB-lite"/>
    </source>
</evidence>
<evidence type="ECO:0000313" key="14">
    <source>
        <dbReference type="EMBL" id="RZT86979.1"/>
    </source>
</evidence>
<reference evidence="14 15" key="1">
    <citation type="submission" date="2019-02" db="EMBL/GenBank/DDBJ databases">
        <title>Sequencing the genomes of 1000 actinobacteria strains.</title>
        <authorList>
            <person name="Klenk H.-P."/>
        </authorList>
    </citation>
    <scope>NUCLEOTIDE SEQUENCE [LARGE SCALE GENOMIC DNA]</scope>
    <source>
        <strain evidence="14 15">DSM 45779</strain>
    </source>
</reference>
<dbReference type="GO" id="GO:0016020">
    <property type="term" value="C:membrane"/>
    <property type="evidence" value="ECO:0007669"/>
    <property type="project" value="InterPro"/>
</dbReference>
<evidence type="ECO:0000259" key="12">
    <source>
        <dbReference type="Pfam" id="PF07730"/>
    </source>
</evidence>
<keyword evidence="7" id="KW-0067">ATP-binding</keyword>
<accession>A0A4Q7V318</accession>
<gene>
    <name evidence="14" type="ORF">EV383_3884</name>
</gene>
<evidence type="ECO:0000256" key="3">
    <source>
        <dbReference type="ARBA" id="ARBA00022553"/>
    </source>
</evidence>
<dbReference type="CDD" id="cd16917">
    <property type="entry name" value="HATPase_UhpB-NarQ-NarX-like"/>
    <property type="match status" value="1"/>
</dbReference>
<keyword evidence="6 14" id="KW-0418">Kinase</keyword>
<feature type="transmembrane region" description="Helical" evidence="10">
    <location>
        <begin position="260"/>
        <end position="281"/>
    </location>
</feature>
<comment type="catalytic activity">
    <reaction evidence="1">
        <text>ATP + protein L-histidine = ADP + protein N-phospho-L-histidine.</text>
        <dbReference type="EC" id="2.7.13.3"/>
    </reaction>
</comment>
<evidence type="ECO:0000256" key="8">
    <source>
        <dbReference type="ARBA" id="ARBA00023012"/>
    </source>
</evidence>
<dbReference type="SUPFAM" id="SSF55874">
    <property type="entry name" value="ATPase domain of HSP90 chaperone/DNA topoisomerase II/histidine kinase"/>
    <property type="match status" value="1"/>
</dbReference>